<dbReference type="PANTHER" id="PTHR43547">
    <property type="entry name" value="TWO-COMPONENT HISTIDINE KINASE"/>
    <property type="match status" value="1"/>
</dbReference>
<organism evidence="8 9">
    <name type="scientific">Quadrisphaera granulorum</name>
    <dbReference type="NCBI Taxonomy" id="317664"/>
    <lineage>
        <taxon>Bacteria</taxon>
        <taxon>Bacillati</taxon>
        <taxon>Actinomycetota</taxon>
        <taxon>Actinomycetes</taxon>
        <taxon>Kineosporiales</taxon>
        <taxon>Kineosporiaceae</taxon>
        <taxon>Quadrisphaera</taxon>
    </lineage>
</organism>
<dbReference type="InterPro" id="IPR005467">
    <property type="entry name" value="His_kinase_dom"/>
</dbReference>
<dbReference type="GO" id="GO:0000155">
    <property type="term" value="F:phosphorelay sensor kinase activity"/>
    <property type="evidence" value="ECO:0007669"/>
    <property type="project" value="TreeGrafter"/>
</dbReference>
<feature type="transmembrane region" description="Helical" evidence="6">
    <location>
        <begin position="138"/>
        <end position="158"/>
    </location>
</feature>
<feature type="transmembrane region" description="Helical" evidence="6">
    <location>
        <begin position="21"/>
        <end position="39"/>
    </location>
</feature>
<keyword evidence="4 8" id="KW-0808">Transferase</keyword>
<dbReference type="PANTHER" id="PTHR43547:SF2">
    <property type="entry name" value="HYBRID SIGNAL TRANSDUCTION HISTIDINE KINASE C"/>
    <property type="match status" value="1"/>
</dbReference>
<keyword evidence="4 8" id="KW-0418">Kinase</keyword>
<keyword evidence="9" id="KW-1185">Reference proteome</keyword>
<dbReference type="InterPro" id="IPR003594">
    <property type="entry name" value="HATPase_dom"/>
</dbReference>
<keyword evidence="6" id="KW-1133">Transmembrane helix</keyword>
<evidence type="ECO:0000256" key="5">
    <source>
        <dbReference type="ARBA" id="ARBA00023012"/>
    </source>
</evidence>
<name>A0A316AGQ0_9ACTN</name>
<comment type="catalytic activity">
    <reaction evidence="1">
        <text>ATP + protein L-histidine = ADP + protein N-phospho-L-histidine.</text>
        <dbReference type="EC" id="2.7.13.3"/>
    </reaction>
</comment>
<evidence type="ECO:0000313" key="8">
    <source>
        <dbReference type="EMBL" id="PWJ49017.1"/>
    </source>
</evidence>
<dbReference type="InterPro" id="IPR004358">
    <property type="entry name" value="Sig_transdc_His_kin-like_C"/>
</dbReference>
<evidence type="ECO:0000256" key="4">
    <source>
        <dbReference type="ARBA" id="ARBA00022777"/>
    </source>
</evidence>
<dbReference type="EMBL" id="QGDQ01000027">
    <property type="protein sequence ID" value="PWJ49017.1"/>
    <property type="molecule type" value="Genomic_DNA"/>
</dbReference>
<keyword evidence="5" id="KW-0902">Two-component regulatory system</keyword>
<keyword evidence="6" id="KW-0812">Transmembrane</keyword>
<feature type="transmembrane region" description="Helical" evidence="6">
    <location>
        <begin position="178"/>
        <end position="203"/>
    </location>
</feature>
<comment type="caution">
    <text evidence="8">The sequence shown here is derived from an EMBL/GenBank/DDBJ whole genome shotgun (WGS) entry which is preliminary data.</text>
</comment>
<evidence type="ECO:0000256" key="6">
    <source>
        <dbReference type="SAM" id="Phobius"/>
    </source>
</evidence>
<reference evidence="8 9" key="1">
    <citation type="submission" date="2018-03" db="EMBL/GenBank/DDBJ databases">
        <title>Genomic Encyclopedia of Archaeal and Bacterial Type Strains, Phase II (KMG-II): from individual species to whole genera.</title>
        <authorList>
            <person name="Goeker M."/>
        </authorList>
    </citation>
    <scope>NUCLEOTIDE SEQUENCE [LARGE SCALE GENOMIC DNA]</scope>
    <source>
        <strain evidence="8 9">DSM 44889</strain>
    </source>
</reference>
<protein>
    <recommendedName>
        <fullName evidence="2">histidine kinase</fullName>
        <ecNumber evidence="2">2.7.13.3</ecNumber>
    </recommendedName>
</protein>
<evidence type="ECO:0000259" key="7">
    <source>
        <dbReference type="PROSITE" id="PS50109"/>
    </source>
</evidence>
<dbReference type="Pfam" id="PF02518">
    <property type="entry name" value="HATPase_c"/>
    <property type="match status" value="1"/>
</dbReference>
<sequence>MYCGPDRRAAVPEKPVPARQLAQSAAAGAVGATGIAAVAPDPPVAAAVAVAPLVIATVLLLCAWRVGGRSRPAHAALALALAGGVGPLTAWLSSGVAAPEATAPVTAVALAAGLLAAAPHARAARRAAAVRTDLRPGAALLGSSGLVLAAGAGAALLTGAGWSPWPAPDGLAAAPWPLLWPAALGATGGAALCGALASLRAALRAQQVRGLRAVAGQQRWAADLAEDRLRRHDARSALAAVRAASAVLTGEQPAVLPGATRRDLVVAVHEELHRVERLLADAAPPPTGTPGVVDLRSAADPVVTAWRARGLRVTGPQPGPPVLALGSEDAVRRVVANLLDNAQRHAPGAAVHLSVAVSTEPGGQSAVLTVTDDGPGVPAPLHTSLFTAGVTADPTSTGLGLASAQLLAEADGGSLRLLESDRGATFELRLPAGAATAPRPERTLAR</sequence>
<dbReference type="Proteomes" id="UP000245469">
    <property type="component" value="Unassembled WGS sequence"/>
</dbReference>
<evidence type="ECO:0000313" key="9">
    <source>
        <dbReference type="Proteomes" id="UP000245469"/>
    </source>
</evidence>
<evidence type="ECO:0000256" key="1">
    <source>
        <dbReference type="ARBA" id="ARBA00000085"/>
    </source>
</evidence>
<dbReference type="EC" id="2.7.13.3" evidence="2"/>
<evidence type="ECO:0000256" key="3">
    <source>
        <dbReference type="ARBA" id="ARBA00022553"/>
    </source>
</evidence>
<feature type="transmembrane region" description="Helical" evidence="6">
    <location>
        <begin position="45"/>
        <end position="64"/>
    </location>
</feature>
<dbReference type="InterPro" id="IPR036890">
    <property type="entry name" value="HATPase_C_sf"/>
</dbReference>
<dbReference type="PRINTS" id="PR00344">
    <property type="entry name" value="BCTRLSENSOR"/>
</dbReference>
<dbReference type="PROSITE" id="PS50109">
    <property type="entry name" value="HIS_KIN"/>
    <property type="match status" value="1"/>
</dbReference>
<keyword evidence="3" id="KW-0597">Phosphoprotein</keyword>
<evidence type="ECO:0000256" key="2">
    <source>
        <dbReference type="ARBA" id="ARBA00012438"/>
    </source>
</evidence>
<feature type="transmembrane region" description="Helical" evidence="6">
    <location>
        <begin position="101"/>
        <end position="118"/>
    </location>
</feature>
<accession>A0A316AGQ0</accession>
<dbReference type="AlphaFoldDB" id="A0A316AGQ0"/>
<keyword evidence="6" id="KW-0472">Membrane</keyword>
<dbReference type="Gene3D" id="3.30.565.10">
    <property type="entry name" value="Histidine kinase-like ATPase, C-terminal domain"/>
    <property type="match status" value="1"/>
</dbReference>
<proteinExistence type="predicted"/>
<dbReference type="SUPFAM" id="SSF55874">
    <property type="entry name" value="ATPase domain of HSP90 chaperone/DNA topoisomerase II/histidine kinase"/>
    <property type="match status" value="1"/>
</dbReference>
<feature type="transmembrane region" description="Helical" evidence="6">
    <location>
        <begin position="76"/>
        <end position="95"/>
    </location>
</feature>
<feature type="domain" description="Histidine kinase" evidence="7">
    <location>
        <begin position="229"/>
        <end position="434"/>
    </location>
</feature>
<dbReference type="SMART" id="SM00387">
    <property type="entry name" value="HATPase_c"/>
    <property type="match status" value="1"/>
</dbReference>
<gene>
    <name evidence="8" type="ORF">BXY45_1278</name>
</gene>